<proteinExistence type="predicted"/>
<evidence type="ECO:0000256" key="3">
    <source>
        <dbReference type="PROSITE-ProRule" id="PRU00221"/>
    </source>
</evidence>
<organism evidence="6 7">
    <name type="scientific">Serendipita indica (strain DSM 11827)</name>
    <name type="common">Root endophyte fungus</name>
    <name type="synonym">Piriformospora indica</name>
    <dbReference type="NCBI Taxonomy" id="1109443"/>
    <lineage>
        <taxon>Eukaryota</taxon>
        <taxon>Fungi</taxon>
        <taxon>Dikarya</taxon>
        <taxon>Basidiomycota</taxon>
        <taxon>Agaricomycotina</taxon>
        <taxon>Agaricomycetes</taxon>
        <taxon>Sebacinales</taxon>
        <taxon>Serendipitaceae</taxon>
        <taxon>Serendipita</taxon>
    </lineage>
</organism>
<dbReference type="Gene3D" id="3.40.50.300">
    <property type="entry name" value="P-loop containing nucleotide triphosphate hydrolases"/>
    <property type="match status" value="1"/>
</dbReference>
<dbReference type="eggNOG" id="KOG0266">
    <property type="taxonomic scope" value="Eukaryota"/>
</dbReference>
<keyword evidence="7" id="KW-1185">Reference proteome</keyword>
<dbReference type="SMART" id="SM00320">
    <property type="entry name" value="WD40"/>
    <property type="match status" value="4"/>
</dbReference>
<dbReference type="STRING" id="1109443.G4TXW6"/>
<feature type="repeat" description="WD" evidence="3">
    <location>
        <begin position="794"/>
        <end position="835"/>
    </location>
</feature>
<feature type="compositionally biased region" description="Basic and acidic residues" evidence="4">
    <location>
        <begin position="1"/>
        <end position="19"/>
    </location>
</feature>
<dbReference type="InterPro" id="IPR027417">
    <property type="entry name" value="P-loop_NTPase"/>
</dbReference>
<dbReference type="CDD" id="cd00200">
    <property type="entry name" value="WD40"/>
    <property type="match status" value="1"/>
</dbReference>
<feature type="compositionally biased region" description="Low complexity" evidence="4">
    <location>
        <begin position="22"/>
        <end position="35"/>
    </location>
</feature>
<evidence type="ECO:0000313" key="7">
    <source>
        <dbReference type="Proteomes" id="UP000007148"/>
    </source>
</evidence>
<dbReference type="InterPro" id="IPR036322">
    <property type="entry name" value="WD40_repeat_dom_sf"/>
</dbReference>
<dbReference type="OMA" id="NDRIIAW"/>
<gene>
    <name evidence="6" type="ORF">PIIN_10159</name>
</gene>
<feature type="repeat" description="WD" evidence="3">
    <location>
        <begin position="923"/>
        <end position="961"/>
    </location>
</feature>
<dbReference type="InterPro" id="IPR056884">
    <property type="entry name" value="NPHP3-like_N"/>
</dbReference>
<reference evidence="6 7" key="1">
    <citation type="journal article" date="2011" name="PLoS Pathog.">
        <title>Endophytic Life Strategies Decoded by Genome and Transcriptome Analyses of the Mutualistic Root Symbiont Piriformospora indica.</title>
        <authorList>
            <person name="Zuccaro A."/>
            <person name="Lahrmann U."/>
            <person name="Guldener U."/>
            <person name="Langen G."/>
            <person name="Pfiffi S."/>
            <person name="Biedenkopf D."/>
            <person name="Wong P."/>
            <person name="Samans B."/>
            <person name="Grimm C."/>
            <person name="Basiewicz M."/>
            <person name="Murat C."/>
            <person name="Martin F."/>
            <person name="Kogel K.H."/>
        </authorList>
    </citation>
    <scope>NUCLEOTIDE SEQUENCE [LARGE SCALE GENOMIC DNA]</scope>
    <source>
        <strain evidence="6 7">DSM 11827</strain>
    </source>
</reference>
<dbReference type="InterPro" id="IPR001680">
    <property type="entry name" value="WD40_rpt"/>
</dbReference>
<dbReference type="PANTHER" id="PTHR19879">
    <property type="entry name" value="TRANSCRIPTION INITIATION FACTOR TFIID"/>
    <property type="match status" value="1"/>
</dbReference>
<evidence type="ECO:0000313" key="6">
    <source>
        <dbReference type="EMBL" id="CCA76159.1"/>
    </source>
</evidence>
<protein>
    <submittedName>
        <fullName evidence="6">Related to WD40-repeat protein (Notchless protein)</fullName>
    </submittedName>
</protein>
<evidence type="ECO:0000259" key="5">
    <source>
        <dbReference type="Pfam" id="PF24883"/>
    </source>
</evidence>
<dbReference type="PROSITE" id="PS00678">
    <property type="entry name" value="WD_REPEATS_1"/>
    <property type="match status" value="4"/>
</dbReference>
<dbReference type="Pfam" id="PF00400">
    <property type="entry name" value="WD40"/>
    <property type="match status" value="4"/>
</dbReference>
<dbReference type="PROSITE" id="PS50082">
    <property type="entry name" value="WD_REPEATS_2"/>
    <property type="match status" value="4"/>
</dbReference>
<dbReference type="Proteomes" id="UP000007148">
    <property type="component" value="Unassembled WGS sequence"/>
</dbReference>
<dbReference type="EMBL" id="CAFZ01000630">
    <property type="protein sequence ID" value="CCA76159.1"/>
    <property type="molecule type" value="Genomic_DNA"/>
</dbReference>
<comment type="caution">
    <text evidence="6">The sequence shown here is derived from an EMBL/GenBank/DDBJ whole genome shotgun (WGS) entry which is preliminary data.</text>
</comment>
<dbReference type="SUPFAM" id="SSF52540">
    <property type="entry name" value="P-loop containing nucleoside triphosphate hydrolases"/>
    <property type="match status" value="1"/>
</dbReference>
<evidence type="ECO:0000256" key="2">
    <source>
        <dbReference type="ARBA" id="ARBA00022737"/>
    </source>
</evidence>
<keyword evidence="1 3" id="KW-0853">WD repeat</keyword>
<dbReference type="SUPFAM" id="SSF50978">
    <property type="entry name" value="WD40 repeat-like"/>
    <property type="match status" value="1"/>
</dbReference>
<dbReference type="AlphaFoldDB" id="G4TXW6"/>
<dbReference type="Pfam" id="PF24883">
    <property type="entry name" value="NPHP3_N"/>
    <property type="match status" value="1"/>
</dbReference>
<dbReference type="Gene3D" id="2.130.10.10">
    <property type="entry name" value="YVTN repeat-like/Quinoprotein amine dehydrogenase"/>
    <property type="match status" value="1"/>
</dbReference>
<feature type="domain" description="Nephrocystin 3-like N-terminal" evidence="5">
    <location>
        <begin position="231"/>
        <end position="391"/>
    </location>
</feature>
<keyword evidence="2" id="KW-0677">Repeat</keyword>
<dbReference type="InParanoid" id="G4TXW6"/>
<dbReference type="PRINTS" id="PR00320">
    <property type="entry name" value="GPROTEINBRPT"/>
</dbReference>
<name>G4TXW6_SERID</name>
<feature type="repeat" description="WD" evidence="3">
    <location>
        <begin position="880"/>
        <end position="921"/>
    </location>
</feature>
<dbReference type="PROSITE" id="PS50294">
    <property type="entry name" value="WD_REPEATS_REGION"/>
    <property type="match status" value="4"/>
</dbReference>
<dbReference type="InterPro" id="IPR015943">
    <property type="entry name" value="WD40/YVTN_repeat-like_dom_sf"/>
</dbReference>
<dbReference type="InterPro" id="IPR020472">
    <property type="entry name" value="WD40_PAC1"/>
</dbReference>
<accession>G4TXW6</accession>
<dbReference type="PANTHER" id="PTHR19879:SF9">
    <property type="entry name" value="TRANSCRIPTION INITIATION FACTOR TFIID SUBUNIT 5"/>
    <property type="match status" value="1"/>
</dbReference>
<feature type="region of interest" description="Disordered" evidence="4">
    <location>
        <begin position="1"/>
        <end position="39"/>
    </location>
</feature>
<dbReference type="HOGENOM" id="CLU_000288_6_5_1"/>
<sequence>MSKSWFEGKGRNPRSKDTSKQSGSQSNASNPSTSSRSDKVRDTAIPILELVANISEGSDALASLKAACRATKQILEITRAVRNNKEDWKRLSERLQGHLESMESQVIRFGEYPEENRKVDDTLLQPLLVYVRQVIFDNFIATLMIVIKDLQYGPHGSLALLLTRSQDALAVSSLLHIQAVKGDTEALIAGTQGIKEDAKTLLKDADLVIISQLPIVLSTSLMVHNRCNPGTRETVLDSIRRWGHGEFSEPIFWLCDIAGSGKSTVSASMIAFWKDAGILGGHFFFSIATTEESTIAKMCPTFARQIFENIPTLAPSVMDAVKRHPSIITSTFEEQFQKLIVEPTKRQNNSVILVIDALDECKSVSERRRLVETLSMAVRESANLKIFMTSRPDPVIQAALGSLPIKAKMEDRLHDSSHRDNIDDIAIYIEQMINGMLPEDKKRRLVKSANGLFIWASTACRMLKSETTWDTHETIYANLISVDKTGDIDDVYELIFERIEPKYRPTMYGMLAILLAAFEPLSVDDLEDILKHTDIGGDAKALIRNLGSVLTIESSTSLIRFRHPTLVEYLRRRSHTTAADSYNKVHINIAKAHGQVASWCLKRLNSPNEGVKFNICQVESSFHLNGQIRDLEARISKCIPRRLRYASSHWLFHLTGTDDKWRGGLKREVEHILQSPYVLYWMEILSFIGEVPRAIAGLRAVTCNPTVSGLWWRTPASKKRKVGEETRRRMTDIRRFVMAFAVPIQQSAPHIYISALPFSPTKSILHVEGRKRYANSLAVTRGYEEAYSEFPRTLRGDQGSIWAVAFSPDGSRIISGSLDKTIRVWDSDTGQALGEPLRGHEHGVTTVGFSPDGSLIVSGSEDKTIRLWEMDTGRPLGEPLRGHEDCVAVVAFSPDSSQIVSGSWDRTIRLWDVETGQPLGEPFQGHESSVNSVAFSPDGSRIASASDDRTIRLWEVASGHP</sequence>
<dbReference type="OrthoDB" id="538223at2759"/>
<dbReference type="InterPro" id="IPR019775">
    <property type="entry name" value="WD40_repeat_CS"/>
</dbReference>
<evidence type="ECO:0000256" key="1">
    <source>
        <dbReference type="ARBA" id="ARBA00022574"/>
    </source>
</evidence>
<evidence type="ECO:0000256" key="4">
    <source>
        <dbReference type="SAM" id="MobiDB-lite"/>
    </source>
</evidence>
<feature type="repeat" description="WD" evidence="3">
    <location>
        <begin position="837"/>
        <end position="878"/>
    </location>
</feature>